<gene>
    <name evidence="1" type="ORF">PSON_ATCC_30995.1.T0210328</name>
</gene>
<dbReference type="OrthoDB" id="287228at2759"/>
<evidence type="ECO:0000313" key="1">
    <source>
        <dbReference type="EMBL" id="CAD8066427.1"/>
    </source>
</evidence>
<comment type="caution">
    <text evidence="1">The sequence shown here is derived from an EMBL/GenBank/DDBJ whole genome shotgun (WGS) entry which is preliminary data.</text>
</comment>
<accession>A0A8S1LFJ1</accession>
<keyword evidence="2" id="KW-1185">Reference proteome</keyword>
<proteinExistence type="predicted"/>
<protein>
    <submittedName>
        <fullName evidence="1">Uncharacterized protein</fullName>
    </submittedName>
</protein>
<evidence type="ECO:0000313" key="2">
    <source>
        <dbReference type="Proteomes" id="UP000692954"/>
    </source>
</evidence>
<name>A0A8S1LFJ1_9CILI</name>
<dbReference type="AlphaFoldDB" id="A0A8S1LFJ1"/>
<dbReference type="EMBL" id="CAJJDN010000021">
    <property type="protein sequence ID" value="CAD8066427.1"/>
    <property type="molecule type" value="Genomic_DNA"/>
</dbReference>
<sequence>MLCCSNAKKQTKPLQQSNAILLQTHLNQQEESLNINDEACTFHTIIQIQQVNTIQTYKITLDHQTIRSNTRGNNDRVAQSVVVQPIRKTPFFIFQKSGTHSQTKYLSTKSGYTLLLTALLN</sequence>
<reference evidence="1" key="1">
    <citation type="submission" date="2021-01" db="EMBL/GenBank/DDBJ databases">
        <authorList>
            <consortium name="Genoscope - CEA"/>
            <person name="William W."/>
        </authorList>
    </citation>
    <scope>NUCLEOTIDE SEQUENCE</scope>
</reference>
<organism evidence="1 2">
    <name type="scientific">Paramecium sonneborni</name>
    <dbReference type="NCBI Taxonomy" id="65129"/>
    <lineage>
        <taxon>Eukaryota</taxon>
        <taxon>Sar</taxon>
        <taxon>Alveolata</taxon>
        <taxon>Ciliophora</taxon>
        <taxon>Intramacronucleata</taxon>
        <taxon>Oligohymenophorea</taxon>
        <taxon>Peniculida</taxon>
        <taxon>Parameciidae</taxon>
        <taxon>Paramecium</taxon>
    </lineage>
</organism>
<dbReference type="Proteomes" id="UP000692954">
    <property type="component" value="Unassembled WGS sequence"/>
</dbReference>